<dbReference type="PANTHER" id="PTHR40763:SF5">
    <property type="entry name" value="MEMBRANE PROTEIN"/>
    <property type="match status" value="1"/>
</dbReference>
<sequence length="177" mass="17925">MQTSATAQYLTGDSAYIQAERDTHKTGYGGGTLFIGAGSFLHAAGPIVVPARIVVTVVMKGATIDLTQATFVHPVTEIKICAVLGGVKLKLPQGVRCEASGLGLFGSFRNTTTASLSSSPAPLVRLTGLSVLGGAKATVCFGAAPLAVVSPQSCAEMAVEPAVFATPAAVTMSKTLD</sequence>
<protein>
    <recommendedName>
        <fullName evidence="3">Cell wall-active antibiotics response LiaF-like C-terminal domain-containing protein</fullName>
    </recommendedName>
</protein>
<evidence type="ECO:0000313" key="1">
    <source>
        <dbReference type="EMBL" id="OQR86280.1"/>
    </source>
</evidence>
<evidence type="ECO:0000313" key="2">
    <source>
        <dbReference type="Proteomes" id="UP000243579"/>
    </source>
</evidence>
<keyword evidence="2" id="KW-1185">Reference proteome</keyword>
<reference evidence="1 2" key="1">
    <citation type="journal article" date="2014" name="Genome Biol. Evol.">
        <title>The secreted proteins of Achlya hypogyna and Thraustotheca clavata identify the ancestral oomycete secretome and reveal gene acquisitions by horizontal gene transfer.</title>
        <authorList>
            <person name="Misner I."/>
            <person name="Blouin N."/>
            <person name="Leonard G."/>
            <person name="Richards T.A."/>
            <person name="Lane C.E."/>
        </authorList>
    </citation>
    <scope>NUCLEOTIDE SEQUENCE [LARGE SCALE GENOMIC DNA]</scope>
    <source>
        <strain evidence="1 2">ATCC 48635</strain>
    </source>
</reference>
<dbReference type="OrthoDB" id="70168at2759"/>
<dbReference type="EMBL" id="JNBR01001521">
    <property type="protein sequence ID" value="OQR86280.1"/>
    <property type="molecule type" value="Genomic_DNA"/>
</dbReference>
<dbReference type="Proteomes" id="UP000243579">
    <property type="component" value="Unassembled WGS sequence"/>
</dbReference>
<evidence type="ECO:0008006" key="3">
    <source>
        <dbReference type="Google" id="ProtNLM"/>
    </source>
</evidence>
<dbReference type="AlphaFoldDB" id="A0A1V9YKN4"/>
<comment type="caution">
    <text evidence="1">The sequence shown here is derived from an EMBL/GenBank/DDBJ whole genome shotgun (WGS) entry which is preliminary data.</text>
</comment>
<gene>
    <name evidence="1" type="ORF">ACHHYP_10761</name>
</gene>
<name>A0A1V9YKN4_ACHHY</name>
<proteinExistence type="predicted"/>
<accession>A0A1V9YKN4</accession>
<organism evidence="1 2">
    <name type="scientific">Achlya hypogyna</name>
    <name type="common">Oomycete</name>
    <name type="synonym">Protoachlya hypogyna</name>
    <dbReference type="NCBI Taxonomy" id="1202772"/>
    <lineage>
        <taxon>Eukaryota</taxon>
        <taxon>Sar</taxon>
        <taxon>Stramenopiles</taxon>
        <taxon>Oomycota</taxon>
        <taxon>Saprolegniomycetes</taxon>
        <taxon>Saprolegniales</taxon>
        <taxon>Achlyaceae</taxon>
        <taxon>Achlya</taxon>
    </lineage>
</organism>
<dbReference type="PANTHER" id="PTHR40763">
    <property type="entry name" value="MEMBRANE PROTEIN-RELATED"/>
    <property type="match status" value="1"/>
</dbReference>